<feature type="signal peptide" evidence="5">
    <location>
        <begin position="1"/>
        <end position="20"/>
    </location>
</feature>
<comment type="subcellular location">
    <subcellularLocation>
        <location evidence="1">Secreted</location>
    </subcellularLocation>
</comment>
<accession>A0A0P4VNG9</accession>
<evidence type="ECO:0000256" key="2">
    <source>
        <dbReference type="ARBA" id="ARBA00022525"/>
    </source>
</evidence>
<protein>
    <submittedName>
        <fullName evidence="6">Putative triabin-like lipocalin 2</fullName>
    </submittedName>
</protein>
<sequence>MNRIILITIFGILTLRSIHCIIDGECDAVTAQENVDEFFTGTWYVTRSKVGGRASLCDQFATSSDSGGTKLIKYSLKEDGSYGVHCESKESNKDHPYPFDCTLQSSFLKIPAKFTVRVVSADNNAAVLYKCTKPTTRSADDYFILNRRKDADIPEDVQSTLPSLGLSLSSFTSSKDTCT</sequence>
<name>A0A0P4VNG9_9HEMI</name>
<keyword evidence="2" id="KW-0964">Secreted</keyword>
<organism evidence="6">
    <name type="scientific">Rhodnius neglectus</name>
    <dbReference type="NCBI Taxonomy" id="72488"/>
    <lineage>
        <taxon>Eukaryota</taxon>
        <taxon>Metazoa</taxon>
        <taxon>Ecdysozoa</taxon>
        <taxon>Arthropoda</taxon>
        <taxon>Hexapoda</taxon>
        <taxon>Insecta</taxon>
        <taxon>Pterygota</taxon>
        <taxon>Neoptera</taxon>
        <taxon>Paraneoptera</taxon>
        <taxon>Hemiptera</taxon>
        <taxon>Heteroptera</taxon>
        <taxon>Panheteroptera</taxon>
        <taxon>Cimicomorpha</taxon>
        <taxon>Reduviidae</taxon>
        <taxon>Triatominae</taxon>
        <taxon>Rhodnius</taxon>
    </lineage>
</organism>
<comment type="similarity">
    <text evidence="4">Belongs to the calycin superfamily. Triabin family.</text>
</comment>
<dbReference type="EMBL" id="GDKW01000405">
    <property type="protein sequence ID" value="JAI56190.1"/>
    <property type="molecule type" value="mRNA"/>
</dbReference>
<keyword evidence="3 5" id="KW-0732">Signal</keyword>
<proteinExistence type="evidence at transcript level"/>
<evidence type="ECO:0000256" key="5">
    <source>
        <dbReference type="SAM" id="SignalP"/>
    </source>
</evidence>
<dbReference type="GO" id="GO:0005576">
    <property type="term" value="C:extracellular region"/>
    <property type="evidence" value="ECO:0007669"/>
    <property type="project" value="UniProtKB-SubCell"/>
</dbReference>
<dbReference type="AlphaFoldDB" id="A0A0P4VNG9"/>
<feature type="chain" id="PRO_5006069948" evidence="5">
    <location>
        <begin position="21"/>
        <end position="179"/>
    </location>
</feature>
<evidence type="ECO:0000256" key="3">
    <source>
        <dbReference type="ARBA" id="ARBA00022729"/>
    </source>
</evidence>
<evidence type="ECO:0000313" key="6">
    <source>
        <dbReference type="EMBL" id="JAI56190.1"/>
    </source>
</evidence>
<dbReference type="Gene3D" id="2.40.128.20">
    <property type="match status" value="1"/>
</dbReference>
<dbReference type="Pfam" id="PF03973">
    <property type="entry name" value="Triabin"/>
    <property type="match status" value="1"/>
</dbReference>
<dbReference type="InterPro" id="IPR005657">
    <property type="entry name" value="Triabi/Procalin"/>
</dbReference>
<dbReference type="CDD" id="cd19423">
    <property type="entry name" value="lipocalin_LTBP1-like"/>
    <property type="match status" value="1"/>
</dbReference>
<dbReference type="InterPro" id="IPR012674">
    <property type="entry name" value="Calycin"/>
</dbReference>
<reference evidence="6" key="1">
    <citation type="journal article" date="2016" name="PLoS Negl. Trop. Dis.">
        <title>A Deep Insight into the Sialome of Rhodnius neglectus, a Vector of Chagas Disease.</title>
        <authorList>
            <person name="Santiago P.B."/>
            <person name="Assumpcao T.C."/>
            <person name="Araujo C.N."/>
            <person name="Bastos I.M."/>
            <person name="Neves D."/>
            <person name="Silva I.G."/>
            <person name="Charneau S."/>
            <person name="Queiroz R.M."/>
            <person name="Raiol T."/>
            <person name="Oliveira J.V."/>
            <person name="Sousa M.V."/>
            <person name="Calvo E."/>
            <person name="Ribeiro J.M."/>
            <person name="Santana J.M."/>
        </authorList>
    </citation>
    <scope>NUCLEOTIDE SEQUENCE</scope>
    <source>
        <tissue evidence="6">Salivary glands</tissue>
    </source>
</reference>
<evidence type="ECO:0000256" key="1">
    <source>
        <dbReference type="ARBA" id="ARBA00004613"/>
    </source>
</evidence>
<dbReference type="GO" id="GO:0030682">
    <property type="term" value="P:symbiont-mediated perturbation of host defenses"/>
    <property type="evidence" value="ECO:0007669"/>
    <property type="project" value="InterPro"/>
</dbReference>
<dbReference type="SUPFAM" id="SSF50814">
    <property type="entry name" value="Lipocalins"/>
    <property type="match status" value="1"/>
</dbReference>
<evidence type="ECO:0000256" key="4">
    <source>
        <dbReference type="ARBA" id="ARBA00034121"/>
    </source>
</evidence>